<dbReference type="EMBL" id="CM017630">
    <property type="protein sequence ID" value="TYH58315.1"/>
    <property type="molecule type" value="Genomic_DNA"/>
</dbReference>
<evidence type="ECO:0000313" key="3">
    <source>
        <dbReference type="Proteomes" id="UP000322667"/>
    </source>
</evidence>
<accession>A0A5D2JVC6</accession>
<evidence type="ECO:0000313" key="2">
    <source>
        <dbReference type="EMBL" id="TYH58315.1"/>
    </source>
</evidence>
<proteinExistence type="predicted"/>
<dbReference type="AlphaFoldDB" id="A0A5D2JVC6"/>
<name>A0A5D2JVC6_GOSTO</name>
<dbReference type="Proteomes" id="UP000322667">
    <property type="component" value="Chromosome D08"/>
</dbReference>
<feature type="chain" id="PRO_5022866318" evidence="1">
    <location>
        <begin position="17"/>
        <end position="48"/>
    </location>
</feature>
<evidence type="ECO:0000256" key="1">
    <source>
        <dbReference type="SAM" id="SignalP"/>
    </source>
</evidence>
<organism evidence="2 3">
    <name type="scientific">Gossypium tomentosum</name>
    <name type="common">Hawaiian cotton</name>
    <name type="synonym">Gossypium sandvicense</name>
    <dbReference type="NCBI Taxonomy" id="34277"/>
    <lineage>
        <taxon>Eukaryota</taxon>
        <taxon>Viridiplantae</taxon>
        <taxon>Streptophyta</taxon>
        <taxon>Embryophyta</taxon>
        <taxon>Tracheophyta</taxon>
        <taxon>Spermatophyta</taxon>
        <taxon>Magnoliopsida</taxon>
        <taxon>eudicotyledons</taxon>
        <taxon>Gunneridae</taxon>
        <taxon>Pentapetalae</taxon>
        <taxon>rosids</taxon>
        <taxon>malvids</taxon>
        <taxon>Malvales</taxon>
        <taxon>Malvaceae</taxon>
        <taxon>Malvoideae</taxon>
        <taxon>Gossypium</taxon>
    </lineage>
</organism>
<sequence length="48" mass="5731">MLRSLIIHTLLMGGWLWCWDPFDSMRNVYHASRLMQSPQSIILANRDR</sequence>
<protein>
    <submittedName>
        <fullName evidence="2">Uncharacterized protein</fullName>
    </submittedName>
</protein>
<feature type="signal peptide" evidence="1">
    <location>
        <begin position="1"/>
        <end position="16"/>
    </location>
</feature>
<keyword evidence="1" id="KW-0732">Signal</keyword>
<keyword evidence="3" id="KW-1185">Reference proteome</keyword>
<gene>
    <name evidence="2" type="ORF">ES332_D08G145800v1</name>
</gene>
<reference evidence="2 3" key="1">
    <citation type="submission" date="2019-07" db="EMBL/GenBank/DDBJ databases">
        <title>WGS assembly of Gossypium tomentosum.</title>
        <authorList>
            <person name="Chen Z.J."/>
            <person name="Sreedasyam A."/>
            <person name="Ando A."/>
            <person name="Song Q."/>
            <person name="De L."/>
            <person name="Hulse-Kemp A."/>
            <person name="Ding M."/>
            <person name="Ye W."/>
            <person name="Kirkbride R."/>
            <person name="Jenkins J."/>
            <person name="Plott C."/>
            <person name="Lovell J."/>
            <person name="Lin Y.-M."/>
            <person name="Vaughn R."/>
            <person name="Liu B."/>
            <person name="Li W."/>
            <person name="Simpson S."/>
            <person name="Scheffler B."/>
            <person name="Saski C."/>
            <person name="Grover C."/>
            <person name="Hu G."/>
            <person name="Conover J."/>
            <person name="Carlson J."/>
            <person name="Shu S."/>
            <person name="Boston L."/>
            <person name="Williams M."/>
            <person name="Peterson D."/>
            <person name="Mcgee K."/>
            <person name="Jones D."/>
            <person name="Wendel J."/>
            <person name="Stelly D."/>
            <person name="Grimwood J."/>
            <person name="Schmutz J."/>
        </authorList>
    </citation>
    <scope>NUCLEOTIDE SEQUENCE [LARGE SCALE GENOMIC DNA]</scope>
    <source>
        <strain evidence="2">7179.01</strain>
    </source>
</reference>